<dbReference type="PANTHER" id="PTHR35996">
    <property type="entry name" value="OSJNBA0038O10.25 PROTEIN"/>
    <property type="match status" value="1"/>
</dbReference>
<organism evidence="2 3">
    <name type="scientific">Rhododendron simsii</name>
    <name type="common">Sims's rhododendron</name>
    <dbReference type="NCBI Taxonomy" id="118357"/>
    <lineage>
        <taxon>Eukaryota</taxon>
        <taxon>Viridiplantae</taxon>
        <taxon>Streptophyta</taxon>
        <taxon>Embryophyta</taxon>
        <taxon>Tracheophyta</taxon>
        <taxon>Spermatophyta</taxon>
        <taxon>Magnoliopsida</taxon>
        <taxon>eudicotyledons</taxon>
        <taxon>Gunneridae</taxon>
        <taxon>Pentapetalae</taxon>
        <taxon>asterids</taxon>
        <taxon>Ericales</taxon>
        <taxon>Ericaceae</taxon>
        <taxon>Ericoideae</taxon>
        <taxon>Rhodoreae</taxon>
        <taxon>Rhododendron</taxon>
    </lineage>
</organism>
<dbReference type="Pfam" id="PF26369">
    <property type="entry name" value="UPF0426"/>
    <property type="match status" value="1"/>
</dbReference>
<evidence type="ECO:0000313" key="2">
    <source>
        <dbReference type="EMBL" id="KAF7136201.1"/>
    </source>
</evidence>
<protein>
    <submittedName>
        <fullName evidence="2">Uncharacterized protein</fullName>
    </submittedName>
</protein>
<dbReference type="PANTHER" id="PTHR35996:SF1">
    <property type="entry name" value="OS04G0528100 PROTEIN"/>
    <property type="match status" value="1"/>
</dbReference>
<name>A0A834GQ21_RHOSS</name>
<reference evidence="2" key="1">
    <citation type="submission" date="2019-11" db="EMBL/GenBank/DDBJ databases">
        <authorList>
            <person name="Liu Y."/>
            <person name="Hou J."/>
            <person name="Li T.-Q."/>
            <person name="Guan C.-H."/>
            <person name="Wu X."/>
            <person name="Wu H.-Z."/>
            <person name="Ling F."/>
            <person name="Zhang R."/>
            <person name="Shi X.-G."/>
            <person name="Ren J.-P."/>
            <person name="Chen E.-F."/>
            <person name="Sun J.-M."/>
        </authorList>
    </citation>
    <scope>NUCLEOTIDE SEQUENCE</scope>
    <source>
        <strain evidence="2">Adult_tree_wgs_1</strain>
        <tissue evidence="2">Leaves</tissue>
    </source>
</reference>
<feature type="region of interest" description="Disordered" evidence="1">
    <location>
        <begin position="61"/>
        <end position="83"/>
    </location>
</feature>
<dbReference type="InterPro" id="IPR040278">
    <property type="entry name" value="UPF0426"/>
</dbReference>
<evidence type="ECO:0000313" key="3">
    <source>
        <dbReference type="Proteomes" id="UP000626092"/>
    </source>
</evidence>
<dbReference type="OrthoDB" id="784484at2759"/>
<keyword evidence="3" id="KW-1185">Reference proteome</keyword>
<evidence type="ECO:0000256" key="1">
    <source>
        <dbReference type="SAM" id="MobiDB-lite"/>
    </source>
</evidence>
<dbReference type="EMBL" id="WJXA01000008">
    <property type="protein sequence ID" value="KAF7136201.1"/>
    <property type="molecule type" value="Genomic_DNA"/>
</dbReference>
<proteinExistence type="predicted"/>
<feature type="region of interest" description="Disordered" evidence="1">
    <location>
        <begin position="218"/>
        <end position="239"/>
    </location>
</feature>
<dbReference type="AlphaFoldDB" id="A0A834GQ21"/>
<gene>
    <name evidence="2" type="ORF">RHSIM_Rhsim08G0006200</name>
</gene>
<comment type="caution">
    <text evidence="2">The sequence shown here is derived from an EMBL/GenBank/DDBJ whole genome shotgun (WGS) entry which is preliminary data.</text>
</comment>
<accession>A0A834GQ21</accession>
<sequence length="239" mass="26320">MCTPCAFPKAVCIGCVGLAFVWSPRLDSLPAPSASLVPRHTFYNYGRAKCSTYLNEWGSEDASLNQGSSKENERTTRRKRIREKHRDGNVAIVQSRTETERPWFLLLCGTYNATSAHKSSSSSRFAMSSVLCFPPYCAPKLKVGIVRGLYSSSLSSSSFRVRVKASSCPIDEPILKEALKEPVAFMGGIFAGLLRLDLNEDPLKEWVARTVEASGITAEEIATEKSESEEGSPQQIEIE</sequence>
<dbReference type="Proteomes" id="UP000626092">
    <property type="component" value="Unassembled WGS sequence"/>
</dbReference>